<feature type="chain" id="PRO_5021290024" evidence="1">
    <location>
        <begin position="21"/>
        <end position="132"/>
    </location>
</feature>
<organism evidence="2 3">
    <name type="scientific">Dentipellis fragilis</name>
    <dbReference type="NCBI Taxonomy" id="205917"/>
    <lineage>
        <taxon>Eukaryota</taxon>
        <taxon>Fungi</taxon>
        <taxon>Dikarya</taxon>
        <taxon>Basidiomycota</taxon>
        <taxon>Agaricomycotina</taxon>
        <taxon>Agaricomycetes</taxon>
        <taxon>Russulales</taxon>
        <taxon>Hericiaceae</taxon>
        <taxon>Dentipellis</taxon>
    </lineage>
</organism>
<protein>
    <submittedName>
        <fullName evidence="2">Uncharacterized protein</fullName>
    </submittedName>
</protein>
<reference evidence="2 3" key="1">
    <citation type="submission" date="2019-02" db="EMBL/GenBank/DDBJ databases">
        <title>Genome sequencing of the rare red list fungi Dentipellis fragilis.</title>
        <authorList>
            <person name="Buettner E."/>
            <person name="Kellner H."/>
        </authorList>
    </citation>
    <scope>NUCLEOTIDE SEQUENCE [LARGE SCALE GENOMIC DNA]</scope>
    <source>
        <strain evidence="2 3">DSM 105465</strain>
    </source>
</reference>
<evidence type="ECO:0000256" key="1">
    <source>
        <dbReference type="SAM" id="SignalP"/>
    </source>
</evidence>
<accession>A0A4Y9YNI3</accession>
<sequence>MHISSALLLPLVFLVPAAVGIRVQFFTPRSCAGAASEDYRNLNCNTCVDPPFSASPLPLYSRWGATQFSELGGNNRVTIHNQNGCSSRSQVGQGYGNVCFVQGSTGIQSAWVACPGQEAEERNITEALVRVE</sequence>
<gene>
    <name evidence="2" type="ORF">EVG20_g6206</name>
</gene>
<name>A0A4Y9YNI3_9AGAM</name>
<comment type="caution">
    <text evidence="2">The sequence shown here is derived from an EMBL/GenBank/DDBJ whole genome shotgun (WGS) entry which is preliminary data.</text>
</comment>
<proteinExistence type="predicted"/>
<dbReference type="EMBL" id="SEOQ01000402">
    <property type="protein sequence ID" value="TFY63702.1"/>
    <property type="molecule type" value="Genomic_DNA"/>
</dbReference>
<dbReference type="OrthoDB" id="2948247at2759"/>
<feature type="signal peptide" evidence="1">
    <location>
        <begin position="1"/>
        <end position="20"/>
    </location>
</feature>
<dbReference type="Proteomes" id="UP000298327">
    <property type="component" value="Unassembled WGS sequence"/>
</dbReference>
<evidence type="ECO:0000313" key="2">
    <source>
        <dbReference type="EMBL" id="TFY63702.1"/>
    </source>
</evidence>
<evidence type="ECO:0000313" key="3">
    <source>
        <dbReference type="Proteomes" id="UP000298327"/>
    </source>
</evidence>
<keyword evidence="1" id="KW-0732">Signal</keyword>
<dbReference type="AlphaFoldDB" id="A0A4Y9YNI3"/>
<keyword evidence="3" id="KW-1185">Reference proteome</keyword>